<dbReference type="InterPro" id="IPR058180">
    <property type="entry name" value="BPSS1187-like"/>
</dbReference>
<dbReference type="OrthoDB" id="651780at2"/>
<accession>A0A1U9KRH2</accession>
<dbReference type="Proteomes" id="UP000188604">
    <property type="component" value="Chromosome"/>
</dbReference>
<dbReference type="SUPFAM" id="SSF53474">
    <property type="entry name" value="alpha/beta-Hydrolases"/>
    <property type="match status" value="1"/>
</dbReference>
<dbReference type="InterPro" id="IPR029058">
    <property type="entry name" value="AB_hydrolase_fold"/>
</dbReference>
<dbReference type="EMBL" id="CP014691">
    <property type="protein sequence ID" value="AQS88464.1"/>
    <property type="molecule type" value="Genomic_DNA"/>
</dbReference>
<organism evidence="1 2">
    <name type="scientific">Neoasaia chiangmaiensis</name>
    <dbReference type="NCBI Taxonomy" id="320497"/>
    <lineage>
        <taxon>Bacteria</taxon>
        <taxon>Pseudomonadati</taxon>
        <taxon>Pseudomonadota</taxon>
        <taxon>Alphaproteobacteria</taxon>
        <taxon>Acetobacterales</taxon>
        <taxon>Acetobacteraceae</taxon>
        <taxon>Neoasaia</taxon>
    </lineage>
</organism>
<reference evidence="1 2" key="1">
    <citation type="submission" date="2016-03" db="EMBL/GenBank/DDBJ databases">
        <title>Acetic acid bacteria sequencing.</title>
        <authorList>
            <person name="Brandt J."/>
            <person name="Jakob F."/>
            <person name="Vogel R.F."/>
        </authorList>
    </citation>
    <scope>NUCLEOTIDE SEQUENCE [LARGE SCALE GENOMIC DNA]</scope>
    <source>
        <strain evidence="1 2">NBRC 101099</strain>
    </source>
</reference>
<proteinExistence type="predicted"/>
<name>A0A1U9KRH2_9PROT</name>
<dbReference type="KEGG" id="nch:A0U93_11560"/>
<evidence type="ECO:0000313" key="1">
    <source>
        <dbReference type="EMBL" id="AQS88464.1"/>
    </source>
</evidence>
<protein>
    <submittedName>
        <fullName evidence="1">Uncharacterized protein</fullName>
    </submittedName>
</protein>
<dbReference type="AlphaFoldDB" id="A0A1U9KRH2"/>
<dbReference type="NCBIfam" id="NF047580">
    <property type="entry name" value="BPSS1187_fam"/>
    <property type="match status" value="1"/>
</dbReference>
<evidence type="ECO:0000313" key="2">
    <source>
        <dbReference type="Proteomes" id="UP000188604"/>
    </source>
</evidence>
<gene>
    <name evidence="1" type="ORF">A0U93_11560</name>
</gene>
<keyword evidence="2" id="KW-1185">Reference proteome</keyword>
<dbReference type="RefSeq" id="WP_077807497.1">
    <property type="nucleotide sequence ID" value="NZ_BJXS01000006.1"/>
</dbReference>
<sequence>MGDSNQYDRLLVFFESASSLRNAPSRPFLMEALAQHYRVLTIDYVYNPAGTVLCNASMDPCFSKYRQAKVFGGSLMKGLEIVPPEALVARTSSMLNYLNRTFPSEHWDSYLDDGAPRWKAFAVSGFSQGSGLVAYLAKHLTMARVILLSSPWDHYDATGSIAAWLSEPSATPADHWWGMYAAREVSAGWMQKTYAALKIPADHIRLVTDAPQCGPTPGIYMPYHWSVTGWRCSPRTPDGRFMEKPLWDAVLGDGSSGTVLKSQ</sequence>